<feature type="region of interest" description="Disordered" evidence="1">
    <location>
        <begin position="98"/>
        <end position="121"/>
    </location>
</feature>
<name>A0A022XDS6_TRISD</name>
<dbReference type="EMBL" id="KK208948">
    <property type="protein sequence ID" value="EZF68609.1"/>
    <property type="molecule type" value="Genomic_DNA"/>
</dbReference>
<sequence>MLESKLQSNFGGGGEPARCWTPARSTEHSHTHTHTARMRTPGQECTMNQVCLSHSLPLPWFSRLVLSFLILRWFSRWQRSAGGKAVYETSAAANYRTGQPRLLREEEKKTRGREQQMQDAGGGLRERAILGMYE</sequence>
<dbReference type="Proteomes" id="UP000023623">
    <property type="component" value="Unassembled WGS sequence"/>
</dbReference>
<protein>
    <submittedName>
        <fullName evidence="2">Uncharacterized protein</fullName>
    </submittedName>
</protein>
<accession>A0A022XDS6</accession>
<feature type="compositionally biased region" description="Basic and acidic residues" evidence="1">
    <location>
        <begin position="102"/>
        <end position="116"/>
    </location>
</feature>
<gene>
    <name evidence="2" type="ORF">H105_08816</name>
</gene>
<reference evidence="2 3" key="1">
    <citation type="submission" date="2014-02" db="EMBL/GenBank/DDBJ databases">
        <title>The Genome Sequence of Trichophyton rubrum (morphotype soudanense) CBS 452.61.</title>
        <authorList>
            <consortium name="The Broad Institute Genomics Platform"/>
            <person name="Cuomo C.A."/>
            <person name="White T.C."/>
            <person name="Graser Y."/>
            <person name="Martinez-Rossi N."/>
            <person name="Heitman J."/>
            <person name="Young S.K."/>
            <person name="Zeng Q."/>
            <person name="Gargeya S."/>
            <person name="Abouelleil A."/>
            <person name="Alvarado L."/>
            <person name="Chapman S.B."/>
            <person name="Gainer-Dewar J."/>
            <person name="Goldberg J."/>
            <person name="Griggs A."/>
            <person name="Gujja S."/>
            <person name="Hansen M."/>
            <person name="Howarth C."/>
            <person name="Imamovic A."/>
            <person name="Larimer J."/>
            <person name="Martinez D."/>
            <person name="Murphy C."/>
            <person name="Pearson M.D."/>
            <person name="Persinoti G."/>
            <person name="Poon T."/>
            <person name="Priest M."/>
            <person name="Roberts A.D."/>
            <person name="Saif S."/>
            <person name="Shea T.D."/>
            <person name="Sykes S.N."/>
            <person name="Wortman J."/>
            <person name="Nusbaum C."/>
            <person name="Birren B."/>
        </authorList>
    </citation>
    <scope>NUCLEOTIDE SEQUENCE [LARGE SCALE GENOMIC DNA]</scope>
    <source>
        <strain evidence="2 3">CBS 452.61</strain>
    </source>
</reference>
<keyword evidence="3" id="KW-1185">Reference proteome</keyword>
<evidence type="ECO:0000313" key="2">
    <source>
        <dbReference type="EMBL" id="EZF68609.1"/>
    </source>
</evidence>
<evidence type="ECO:0000313" key="3">
    <source>
        <dbReference type="Proteomes" id="UP000023623"/>
    </source>
</evidence>
<dbReference type="AlphaFoldDB" id="A0A022XDS6"/>
<proteinExistence type="predicted"/>
<organism evidence="2 3">
    <name type="scientific">Trichophyton soudanense CBS 452.61</name>
    <dbReference type="NCBI Taxonomy" id="1215331"/>
    <lineage>
        <taxon>Eukaryota</taxon>
        <taxon>Fungi</taxon>
        <taxon>Dikarya</taxon>
        <taxon>Ascomycota</taxon>
        <taxon>Pezizomycotina</taxon>
        <taxon>Eurotiomycetes</taxon>
        <taxon>Eurotiomycetidae</taxon>
        <taxon>Onygenales</taxon>
        <taxon>Arthrodermataceae</taxon>
        <taxon>Trichophyton</taxon>
    </lineage>
</organism>
<dbReference type="HOGENOM" id="CLU_1897700_0_0_1"/>
<evidence type="ECO:0000256" key="1">
    <source>
        <dbReference type="SAM" id="MobiDB-lite"/>
    </source>
</evidence>
<feature type="region of interest" description="Disordered" evidence="1">
    <location>
        <begin position="1"/>
        <end position="21"/>
    </location>
</feature>